<name>K6ZYS6_9ALTE</name>
<evidence type="ECO:0000313" key="3">
    <source>
        <dbReference type="Proteomes" id="UP000006322"/>
    </source>
</evidence>
<comment type="caution">
    <text evidence="2">The sequence shown here is derived from an EMBL/GenBank/DDBJ whole genome shotgun (WGS) entry which is preliminary data.</text>
</comment>
<dbReference type="STRING" id="1129793.GPLA_4458"/>
<reference evidence="3" key="1">
    <citation type="journal article" date="2014" name="Environ. Microbiol.">
        <title>Comparative genomics of the marine bacterial genus Glaciecola reveals the high degree of genomic diversity and genomic characteristic for cold adaptation.</title>
        <authorList>
            <person name="Qin Q.L."/>
            <person name="Xie B.B."/>
            <person name="Yu Y."/>
            <person name="Shu Y.L."/>
            <person name="Rong J.C."/>
            <person name="Zhang Y.J."/>
            <person name="Zhao D.L."/>
            <person name="Chen X.L."/>
            <person name="Zhang X.Y."/>
            <person name="Chen B."/>
            <person name="Zhou B.C."/>
            <person name="Zhang Y.Z."/>
        </authorList>
    </citation>
    <scope>NUCLEOTIDE SEQUENCE [LARGE SCALE GENOMIC DNA]</scope>
    <source>
        <strain evidence="3">LMG 21857</strain>
    </source>
</reference>
<protein>
    <submittedName>
        <fullName evidence="2">Uncharacterized protein</fullName>
    </submittedName>
</protein>
<dbReference type="AlphaFoldDB" id="K6ZYS6"/>
<keyword evidence="1" id="KW-1133">Transmembrane helix</keyword>
<dbReference type="Proteomes" id="UP000006322">
    <property type="component" value="Unassembled WGS sequence"/>
</dbReference>
<feature type="transmembrane region" description="Helical" evidence="1">
    <location>
        <begin position="20"/>
        <end position="44"/>
    </location>
</feature>
<organism evidence="2 3">
    <name type="scientific">Paraglaciecola polaris LMG 21857</name>
    <dbReference type="NCBI Taxonomy" id="1129793"/>
    <lineage>
        <taxon>Bacteria</taxon>
        <taxon>Pseudomonadati</taxon>
        <taxon>Pseudomonadota</taxon>
        <taxon>Gammaproteobacteria</taxon>
        <taxon>Alteromonadales</taxon>
        <taxon>Alteromonadaceae</taxon>
        <taxon>Paraglaciecola</taxon>
    </lineage>
</organism>
<gene>
    <name evidence="2" type="ORF">GPLA_4458</name>
</gene>
<proteinExistence type="predicted"/>
<keyword evidence="1" id="KW-0472">Membrane</keyword>
<sequence length="58" mass="6963">MNKVCAFAREDRPPFYFPPFAFLPVTFQNSYPSIAFVWLLNFYAYQQIVNRFNINQYG</sequence>
<dbReference type="EMBL" id="BAER01000129">
    <property type="protein sequence ID" value="GAC35337.1"/>
    <property type="molecule type" value="Genomic_DNA"/>
</dbReference>
<evidence type="ECO:0000313" key="2">
    <source>
        <dbReference type="EMBL" id="GAC35337.1"/>
    </source>
</evidence>
<keyword evidence="3" id="KW-1185">Reference proteome</keyword>
<keyword evidence="1" id="KW-0812">Transmembrane</keyword>
<accession>K6ZYS6</accession>
<evidence type="ECO:0000256" key="1">
    <source>
        <dbReference type="SAM" id="Phobius"/>
    </source>
</evidence>